<dbReference type="EMBL" id="JH597976">
    <property type="status" value="NOT_ANNOTATED_CDS"/>
    <property type="molecule type" value="Genomic_DNA"/>
</dbReference>
<dbReference type="AlphaFoldDB" id="M4BVB3"/>
<reference evidence="1" key="2">
    <citation type="submission" date="2015-06" db="UniProtKB">
        <authorList>
            <consortium name="EnsemblProtists"/>
        </authorList>
    </citation>
    <scope>IDENTIFICATION</scope>
    <source>
        <strain evidence="1">Emoy2</strain>
    </source>
</reference>
<dbReference type="InParanoid" id="M4BVB3"/>
<evidence type="ECO:0000313" key="1">
    <source>
        <dbReference type="EnsemblProtists" id="HpaP810455"/>
    </source>
</evidence>
<dbReference type="EnsemblProtists" id="HpaT810455">
    <property type="protein sequence ID" value="HpaP810455"/>
    <property type="gene ID" value="HpaG810455"/>
</dbReference>
<sequence>MNPKRSLVRSSPSVSTCLSLFRKNQNISSFFRACLANAPQNKAYSTLFQPVLVEYFSSSRKPRNLRLKTHHL</sequence>
<accession>M4BVB3</accession>
<keyword evidence="2" id="KW-1185">Reference proteome</keyword>
<name>M4BVB3_HYAAE</name>
<proteinExistence type="predicted"/>
<reference evidence="2" key="1">
    <citation type="journal article" date="2010" name="Science">
        <title>Signatures of adaptation to obligate biotrophy in the Hyaloperonospora arabidopsidis genome.</title>
        <authorList>
            <person name="Baxter L."/>
            <person name="Tripathy S."/>
            <person name="Ishaque N."/>
            <person name="Boot N."/>
            <person name="Cabral A."/>
            <person name="Kemen E."/>
            <person name="Thines M."/>
            <person name="Ah-Fong A."/>
            <person name="Anderson R."/>
            <person name="Badejoko W."/>
            <person name="Bittner-Eddy P."/>
            <person name="Boore J.L."/>
            <person name="Chibucos M.C."/>
            <person name="Coates M."/>
            <person name="Dehal P."/>
            <person name="Delehaunty K."/>
            <person name="Dong S."/>
            <person name="Downton P."/>
            <person name="Dumas B."/>
            <person name="Fabro G."/>
            <person name="Fronick C."/>
            <person name="Fuerstenberg S.I."/>
            <person name="Fulton L."/>
            <person name="Gaulin E."/>
            <person name="Govers F."/>
            <person name="Hughes L."/>
            <person name="Humphray S."/>
            <person name="Jiang R.H."/>
            <person name="Judelson H."/>
            <person name="Kamoun S."/>
            <person name="Kyung K."/>
            <person name="Meijer H."/>
            <person name="Minx P."/>
            <person name="Morris P."/>
            <person name="Nelson J."/>
            <person name="Phuntumart V."/>
            <person name="Qutob D."/>
            <person name="Rehmany A."/>
            <person name="Rougon-Cardoso A."/>
            <person name="Ryden P."/>
            <person name="Torto-Alalibo T."/>
            <person name="Studholme D."/>
            <person name="Wang Y."/>
            <person name="Win J."/>
            <person name="Wood J."/>
            <person name="Clifton S.W."/>
            <person name="Rogers J."/>
            <person name="Van den Ackerveken G."/>
            <person name="Jones J.D."/>
            <person name="McDowell J.M."/>
            <person name="Beynon J."/>
            <person name="Tyler B.M."/>
        </authorList>
    </citation>
    <scope>NUCLEOTIDE SEQUENCE [LARGE SCALE GENOMIC DNA]</scope>
    <source>
        <strain evidence="2">Emoy2</strain>
    </source>
</reference>
<dbReference type="HOGENOM" id="CLU_2727612_0_0_1"/>
<dbReference type="Proteomes" id="UP000011713">
    <property type="component" value="Unassembled WGS sequence"/>
</dbReference>
<dbReference type="VEuPathDB" id="FungiDB:HpaG810455"/>
<protein>
    <submittedName>
        <fullName evidence="1">Uncharacterized protein</fullName>
    </submittedName>
</protein>
<evidence type="ECO:0000313" key="2">
    <source>
        <dbReference type="Proteomes" id="UP000011713"/>
    </source>
</evidence>
<organism evidence="1 2">
    <name type="scientific">Hyaloperonospora arabidopsidis (strain Emoy2)</name>
    <name type="common">Downy mildew agent</name>
    <name type="synonym">Peronospora arabidopsidis</name>
    <dbReference type="NCBI Taxonomy" id="559515"/>
    <lineage>
        <taxon>Eukaryota</taxon>
        <taxon>Sar</taxon>
        <taxon>Stramenopiles</taxon>
        <taxon>Oomycota</taxon>
        <taxon>Peronosporomycetes</taxon>
        <taxon>Peronosporales</taxon>
        <taxon>Peronosporaceae</taxon>
        <taxon>Hyaloperonospora</taxon>
    </lineage>
</organism>